<dbReference type="PANTHER" id="PTHR35007">
    <property type="entry name" value="INTEGRAL MEMBRANE PROTEIN-RELATED"/>
    <property type="match status" value="1"/>
</dbReference>
<reference evidence="3" key="1">
    <citation type="submission" date="2016-06" db="EMBL/GenBank/DDBJ databases">
        <authorList>
            <person name="Nascimento L."/>
            <person name="Pereira R.V."/>
            <person name="Martins L.F."/>
            <person name="Quaggio R.B."/>
            <person name="Silva A.M."/>
            <person name="Setubal J.C."/>
        </authorList>
    </citation>
    <scope>NUCLEOTIDE SEQUENCE [LARGE SCALE GENOMIC DNA]</scope>
</reference>
<evidence type="ECO:0000313" key="3">
    <source>
        <dbReference type="Proteomes" id="UP000196475"/>
    </source>
</evidence>
<evidence type="ECO:0008006" key="4">
    <source>
        <dbReference type="Google" id="ProtNLM"/>
    </source>
</evidence>
<name>A0A1Y3PKE4_9BACI</name>
<feature type="transmembrane region" description="Helical" evidence="1">
    <location>
        <begin position="60"/>
        <end position="78"/>
    </location>
</feature>
<evidence type="ECO:0000313" key="2">
    <source>
        <dbReference type="EMBL" id="OUM86617.1"/>
    </source>
</evidence>
<organism evidence="2 3">
    <name type="scientific">Bacillus thermozeamaize</name>
    <dbReference type="NCBI Taxonomy" id="230954"/>
    <lineage>
        <taxon>Bacteria</taxon>
        <taxon>Bacillati</taxon>
        <taxon>Bacillota</taxon>
        <taxon>Bacilli</taxon>
        <taxon>Bacillales</taxon>
        <taxon>Bacillaceae</taxon>
        <taxon>Bacillus</taxon>
    </lineage>
</organism>
<gene>
    <name evidence="2" type="ORF">BAA01_11450</name>
</gene>
<dbReference type="PANTHER" id="PTHR35007:SF1">
    <property type="entry name" value="PILUS ASSEMBLY PROTEIN"/>
    <property type="match status" value="1"/>
</dbReference>
<dbReference type="AlphaFoldDB" id="A0A1Y3PKE4"/>
<protein>
    <recommendedName>
        <fullName evidence="4">Type II secretion system protein GspF domain-containing protein</fullName>
    </recommendedName>
</protein>
<accession>A0A1Y3PKE4</accession>
<sequence length="290" mass="32758">MPDWIFYLYYTAVSAVLLSVWIPGAARNSIRYGSLAKVLGYEKIRQEAIDAGWSLTRKEFAAILVSSVVVVGLIALFIGNYFFVTLGIALMFTLPRAIVLRIKRANRRRTLFDLPPNLRLFIAKLSDFGNVQKGLENALPEMEGVTKPAFEAACNKLRVGMPLDRVLDEWLRDLKIRKLEDFAERLKLAAVEGFHRRSLDSLKETVAEIDEDITAIKTLDIEARSKKKQLFLISVMSWAMPLLMSFMNNNNGNVYLNTVYGQIFIVSFAASTLYAIMKGGDYLSLNLDEL</sequence>
<comment type="caution">
    <text evidence="2">The sequence shown here is derived from an EMBL/GenBank/DDBJ whole genome shotgun (WGS) entry which is preliminary data.</text>
</comment>
<keyword evidence="1" id="KW-0472">Membrane</keyword>
<keyword evidence="1" id="KW-1133">Transmembrane helix</keyword>
<evidence type="ECO:0000256" key="1">
    <source>
        <dbReference type="SAM" id="Phobius"/>
    </source>
</evidence>
<feature type="transmembrane region" description="Helical" evidence="1">
    <location>
        <begin position="259"/>
        <end position="277"/>
    </location>
</feature>
<feature type="transmembrane region" description="Helical" evidence="1">
    <location>
        <begin position="84"/>
        <end position="102"/>
    </location>
</feature>
<proteinExistence type="predicted"/>
<keyword evidence="1" id="KW-0812">Transmembrane</keyword>
<dbReference type="Proteomes" id="UP000196475">
    <property type="component" value="Unassembled WGS sequence"/>
</dbReference>
<dbReference type="EMBL" id="LZRT01000087">
    <property type="protein sequence ID" value="OUM86617.1"/>
    <property type="molecule type" value="Genomic_DNA"/>
</dbReference>
<feature type="transmembrane region" description="Helical" evidence="1">
    <location>
        <begin position="6"/>
        <end position="26"/>
    </location>
</feature>